<proteinExistence type="inferred from homology"/>
<dbReference type="OrthoDB" id="10254627at2759"/>
<dbReference type="PANTHER" id="PTHR21569">
    <property type="entry name" value="RIBOSOMAL PROTEIN S9"/>
    <property type="match status" value="1"/>
</dbReference>
<evidence type="ECO:0000256" key="1">
    <source>
        <dbReference type="ARBA" id="ARBA00004173"/>
    </source>
</evidence>
<dbReference type="InterPro" id="IPR000754">
    <property type="entry name" value="Ribosomal_uS9"/>
</dbReference>
<dbReference type="InterPro" id="IPR020568">
    <property type="entry name" value="Ribosomal_Su5_D2-typ_SF"/>
</dbReference>
<evidence type="ECO:0000256" key="6">
    <source>
        <dbReference type="ARBA" id="ARBA00023274"/>
    </source>
</evidence>
<dbReference type="AlphaFoldDB" id="A0A9P0APZ9"/>
<name>A0A9P0APZ9_BRAAE</name>
<keyword evidence="11" id="KW-1185">Reference proteome</keyword>
<evidence type="ECO:0000256" key="3">
    <source>
        <dbReference type="ARBA" id="ARBA00022946"/>
    </source>
</evidence>
<dbReference type="PROSITE" id="PS51257">
    <property type="entry name" value="PROKAR_LIPOPROTEIN"/>
    <property type="match status" value="1"/>
</dbReference>
<dbReference type="Proteomes" id="UP001154078">
    <property type="component" value="Chromosome 1"/>
</dbReference>
<evidence type="ECO:0000256" key="5">
    <source>
        <dbReference type="ARBA" id="ARBA00023128"/>
    </source>
</evidence>
<accession>A0A9P0APZ9</accession>
<evidence type="ECO:0000313" key="10">
    <source>
        <dbReference type="EMBL" id="CAH0545876.1"/>
    </source>
</evidence>
<sequence length="393" mass="45587">MLKTVFNVIKTKHIQTNQGLQCLGPFTTQACKFSNTSQLCHSEKQTHEEKQNISKAMKAYLDRAREHDEFMNEQNQEYQLGKRHLANMMGESPETFTQHDVDNAIEYLFPSGLFEKKARPMMKPPEEVFPQRKAAEFDETGRPHHFLFYTGKASFYQVLHDTVQHIVDLNRFEDAMIRKGMRPDKDQKINLSGYQWIDKDSLEAKLVETIGDKDYESFVQAFERLCSLPYSYKVKDFIMEYRKPLMSQTKAHDAPKPQYDENGRAFVTTYECLRKSARGDVTIRSPGTGKISINGEDITYFDLLQCREQVIFPLLFTNMINKVDIEANVEGGGSSGQAGAIRWGIAWGLRSFLDQETIEKMRLAGLLTRDYRTRERKKPGQQGARRKFTWKKR</sequence>
<reference evidence="10" key="1">
    <citation type="submission" date="2021-12" db="EMBL/GenBank/DDBJ databases">
        <authorList>
            <person name="King R."/>
        </authorList>
    </citation>
    <scope>NUCLEOTIDE SEQUENCE</scope>
</reference>
<evidence type="ECO:0000313" key="11">
    <source>
        <dbReference type="Proteomes" id="UP001154078"/>
    </source>
</evidence>
<evidence type="ECO:0000256" key="9">
    <source>
        <dbReference type="SAM" id="MobiDB-lite"/>
    </source>
</evidence>
<dbReference type="GO" id="GO:0005743">
    <property type="term" value="C:mitochondrial inner membrane"/>
    <property type="evidence" value="ECO:0007669"/>
    <property type="project" value="UniProtKB-ARBA"/>
</dbReference>
<dbReference type="GO" id="GO:0005763">
    <property type="term" value="C:mitochondrial small ribosomal subunit"/>
    <property type="evidence" value="ECO:0007669"/>
    <property type="project" value="TreeGrafter"/>
</dbReference>
<gene>
    <name evidence="10" type="ORF">MELIAE_LOCUS160</name>
</gene>
<dbReference type="FunFam" id="3.30.230.10:FF:000035">
    <property type="entry name" value="28S ribosomal protein S9, mitochondrial"/>
    <property type="match status" value="1"/>
</dbReference>
<dbReference type="InterPro" id="IPR014721">
    <property type="entry name" value="Ribsml_uS5_D2-typ_fold_subgr"/>
</dbReference>
<dbReference type="SUPFAM" id="SSF54211">
    <property type="entry name" value="Ribosomal protein S5 domain 2-like"/>
    <property type="match status" value="1"/>
</dbReference>
<dbReference type="Gene3D" id="3.30.230.10">
    <property type="match status" value="1"/>
</dbReference>
<evidence type="ECO:0000256" key="7">
    <source>
        <dbReference type="ARBA" id="ARBA00039318"/>
    </source>
</evidence>
<dbReference type="GO" id="GO:0003735">
    <property type="term" value="F:structural constituent of ribosome"/>
    <property type="evidence" value="ECO:0007669"/>
    <property type="project" value="InterPro"/>
</dbReference>
<keyword evidence="5" id="KW-0496">Mitochondrion</keyword>
<dbReference type="EMBL" id="OV121132">
    <property type="protein sequence ID" value="CAH0545876.1"/>
    <property type="molecule type" value="Genomic_DNA"/>
</dbReference>
<dbReference type="PANTHER" id="PTHR21569:SF1">
    <property type="entry name" value="SMALL RIBOSOMAL SUBUNIT PROTEIN US9M"/>
    <property type="match status" value="1"/>
</dbReference>
<dbReference type="GO" id="GO:0003723">
    <property type="term" value="F:RNA binding"/>
    <property type="evidence" value="ECO:0007669"/>
    <property type="project" value="TreeGrafter"/>
</dbReference>
<evidence type="ECO:0000256" key="4">
    <source>
        <dbReference type="ARBA" id="ARBA00022980"/>
    </source>
</evidence>
<keyword evidence="3" id="KW-0809">Transit peptide</keyword>
<keyword evidence="6" id="KW-0687">Ribonucleoprotein</keyword>
<protein>
    <recommendedName>
        <fullName evidence="7">Small ribosomal subunit protein uS9m</fullName>
    </recommendedName>
    <alternativeName>
        <fullName evidence="8">28S ribosomal protein S9, mitochondrial</fullName>
    </alternativeName>
</protein>
<keyword evidence="4" id="KW-0689">Ribosomal protein</keyword>
<comment type="subcellular location">
    <subcellularLocation>
        <location evidence="1">Mitochondrion</location>
    </subcellularLocation>
</comment>
<dbReference type="GO" id="GO:0006412">
    <property type="term" value="P:translation"/>
    <property type="evidence" value="ECO:0007669"/>
    <property type="project" value="InterPro"/>
</dbReference>
<feature type="region of interest" description="Disordered" evidence="9">
    <location>
        <begin position="374"/>
        <end position="393"/>
    </location>
</feature>
<evidence type="ECO:0000256" key="2">
    <source>
        <dbReference type="ARBA" id="ARBA00005251"/>
    </source>
</evidence>
<evidence type="ECO:0000256" key="8">
    <source>
        <dbReference type="ARBA" id="ARBA00076042"/>
    </source>
</evidence>
<dbReference type="Pfam" id="PF00380">
    <property type="entry name" value="Ribosomal_S9"/>
    <property type="match status" value="1"/>
</dbReference>
<organism evidence="10 11">
    <name type="scientific">Brassicogethes aeneus</name>
    <name type="common">Rape pollen beetle</name>
    <name type="synonym">Meligethes aeneus</name>
    <dbReference type="NCBI Taxonomy" id="1431903"/>
    <lineage>
        <taxon>Eukaryota</taxon>
        <taxon>Metazoa</taxon>
        <taxon>Ecdysozoa</taxon>
        <taxon>Arthropoda</taxon>
        <taxon>Hexapoda</taxon>
        <taxon>Insecta</taxon>
        <taxon>Pterygota</taxon>
        <taxon>Neoptera</taxon>
        <taxon>Endopterygota</taxon>
        <taxon>Coleoptera</taxon>
        <taxon>Polyphaga</taxon>
        <taxon>Cucujiformia</taxon>
        <taxon>Nitidulidae</taxon>
        <taxon>Meligethinae</taxon>
        <taxon>Brassicogethes</taxon>
    </lineage>
</organism>
<comment type="similarity">
    <text evidence="2">Belongs to the universal ribosomal protein uS9 family.</text>
</comment>